<evidence type="ECO:0000313" key="2">
    <source>
        <dbReference type="Proteomes" id="UP000270094"/>
    </source>
</evidence>
<dbReference type="AlphaFoldDB" id="A0A3P7JQ56"/>
<dbReference type="OrthoDB" id="5869208at2759"/>
<dbReference type="EMBL" id="UYYB01110267">
    <property type="protein sequence ID" value="VDM80834.1"/>
    <property type="molecule type" value="Genomic_DNA"/>
</dbReference>
<sequence>MDMGVTQRYASCGRPHLAAGDACWTSQCRKLEKKICHRVGGRRKVVCDHVRMEDFLTTCGQRYEGSATGEENTEAGADCITSRATGSQYQLQKVLQEDLRKYRQSILLEAAQGRRREESTEAGADCITSRATGSQYQLQKALQEDLRKYRQSILLEAAQGRRSLKMRRRDLPATMFR</sequence>
<proteinExistence type="predicted"/>
<organism evidence="1 2">
    <name type="scientific">Strongylus vulgaris</name>
    <name type="common">Blood worm</name>
    <dbReference type="NCBI Taxonomy" id="40348"/>
    <lineage>
        <taxon>Eukaryota</taxon>
        <taxon>Metazoa</taxon>
        <taxon>Ecdysozoa</taxon>
        <taxon>Nematoda</taxon>
        <taxon>Chromadorea</taxon>
        <taxon>Rhabditida</taxon>
        <taxon>Rhabditina</taxon>
        <taxon>Rhabditomorpha</taxon>
        <taxon>Strongyloidea</taxon>
        <taxon>Strongylidae</taxon>
        <taxon>Strongylus</taxon>
    </lineage>
</organism>
<accession>A0A3P7JQ56</accession>
<name>A0A3P7JQ56_STRVU</name>
<keyword evidence="2" id="KW-1185">Reference proteome</keyword>
<evidence type="ECO:0000313" key="1">
    <source>
        <dbReference type="EMBL" id="VDM80834.1"/>
    </source>
</evidence>
<dbReference type="Proteomes" id="UP000270094">
    <property type="component" value="Unassembled WGS sequence"/>
</dbReference>
<reference evidence="1 2" key="1">
    <citation type="submission" date="2018-11" db="EMBL/GenBank/DDBJ databases">
        <authorList>
            <consortium name="Pathogen Informatics"/>
        </authorList>
    </citation>
    <scope>NUCLEOTIDE SEQUENCE [LARGE SCALE GENOMIC DNA]</scope>
</reference>
<gene>
    <name evidence="1" type="ORF">SVUK_LOCUS15832</name>
</gene>
<protein>
    <submittedName>
        <fullName evidence="1">Uncharacterized protein</fullName>
    </submittedName>
</protein>